<name>A0AAE9K6N5_9CAUD</name>
<accession>A0AAE9K6N5</accession>
<protein>
    <submittedName>
        <fullName evidence="1">Uncharacterized protein</fullName>
    </submittedName>
</protein>
<proteinExistence type="predicted"/>
<keyword evidence="2" id="KW-1185">Reference proteome</keyword>
<organism evidence="1 2">
    <name type="scientific">Bacillus phage FADO</name>
    <dbReference type="NCBI Taxonomy" id="2917160"/>
    <lineage>
        <taxon>Viruses</taxon>
        <taxon>Duplodnaviria</taxon>
        <taxon>Heunggongvirae</taxon>
        <taxon>Uroviricota</taxon>
        <taxon>Caudoviricetes</taxon>
        <taxon>Heleneionescovirinae</taxon>
        <taxon>Zhangjivirus</taxon>
        <taxon>Zhangjivirus fado</taxon>
    </lineage>
</organism>
<dbReference type="Proteomes" id="UP000831021">
    <property type="component" value="Segment"/>
</dbReference>
<evidence type="ECO:0000313" key="1">
    <source>
        <dbReference type="EMBL" id="UNY48907.1"/>
    </source>
</evidence>
<gene>
    <name evidence="1" type="ORF">fado_192</name>
</gene>
<reference evidence="1 2" key="1">
    <citation type="submission" date="2022-01" db="EMBL/GenBank/DDBJ databases">
        <authorList>
            <person name="Stokar-Avihail A."/>
        </authorList>
    </citation>
    <scope>NUCLEOTIDE SEQUENCE [LARGE SCALE GENOMIC DNA]</scope>
</reference>
<evidence type="ECO:0000313" key="2">
    <source>
        <dbReference type="Proteomes" id="UP000831021"/>
    </source>
</evidence>
<sequence>MTKDIIILHDRHPSDLATAILRTMQSYETDGYTCEVKYSFDDYIHSALIHVYEE</sequence>
<dbReference type="EMBL" id="OM236516">
    <property type="protein sequence ID" value="UNY48907.1"/>
    <property type="molecule type" value="Genomic_DNA"/>
</dbReference>